<keyword evidence="1" id="KW-1133">Transmembrane helix</keyword>
<feature type="transmembrane region" description="Helical" evidence="1">
    <location>
        <begin position="113"/>
        <end position="132"/>
    </location>
</feature>
<evidence type="ECO:0000256" key="1">
    <source>
        <dbReference type="SAM" id="Phobius"/>
    </source>
</evidence>
<protein>
    <submittedName>
        <fullName evidence="2">Uncharacterized protein</fullName>
    </submittedName>
</protein>
<feature type="transmembrane region" description="Helical" evidence="1">
    <location>
        <begin position="81"/>
        <end position="101"/>
    </location>
</feature>
<organism evidence="2 3">
    <name type="scientific">Nannochloropsis gaditana</name>
    <dbReference type="NCBI Taxonomy" id="72520"/>
    <lineage>
        <taxon>Eukaryota</taxon>
        <taxon>Sar</taxon>
        <taxon>Stramenopiles</taxon>
        <taxon>Ochrophyta</taxon>
        <taxon>Eustigmatophyceae</taxon>
        <taxon>Eustigmatales</taxon>
        <taxon>Monodopsidaceae</taxon>
        <taxon>Nannochloropsis</taxon>
    </lineage>
</organism>
<evidence type="ECO:0000313" key="2">
    <source>
        <dbReference type="EMBL" id="EWM27158.1"/>
    </source>
</evidence>
<proteinExistence type="predicted"/>
<name>W7TUG8_9STRA</name>
<keyword evidence="3" id="KW-1185">Reference proteome</keyword>
<keyword evidence="1" id="KW-0472">Membrane</keyword>
<dbReference type="Proteomes" id="UP000019335">
    <property type="component" value="Chromosome 7"/>
</dbReference>
<gene>
    <name evidence="2" type="ORF">Naga_100010g69</name>
</gene>
<accession>W7TUG8</accession>
<dbReference type="OrthoDB" id="756370at2759"/>
<feature type="transmembrane region" description="Helical" evidence="1">
    <location>
        <begin position="144"/>
        <end position="163"/>
    </location>
</feature>
<feature type="transmembrane region" description="Helical" evidence="1">
    <location>
        <begin position="36"/>
        <end position="61"/>
    </location>
</feature>
<reference evidence="2 3" key="1">
    <citation type="journal article" date="2014" name="Mol. Plant">
        <title>Chromosome Scale Genome Assembly and Transcriptome Profiling of Nannochloropsis gaditana in Nitrogen Depletion.</title>
        <authorList>
            <person name="Corteggiani Carpinelli E."/>
            <person name="Telatin A."/>
            <person name="Vitulo N."/>
            <person name="Forcato C."/>
            <person name="D'Angelo M."/>
            <person name="Schiavon R."/>
            <person name="Vezzi A."/>
            <person name="Giacometti G.M."/>
            <person name="Morosinotto T."/>
            <person name="Valle G."/>
        </authorList>
    </citation>
    <scope>NUCLEOTIDE SEQUENCE [LARGE SCALE GENOMIC DNA]</scope>
    <source>
        <strain evidence="2 3">B-31</strain>
    </source>
</reference>
<comment type="caution">
    <text evidence="2">The sequence shown here is derived from an EMBL/GenBank/DDBJ whole genome shotgun (WGS) entry which is preliminary data.</text>
</comment>
<dbReference type="OMA" id="WKTRLVG"/>
<evidence type="ECO:0000313" key="3">
    <source>
        <dbReference type="Proteomes" id="UP000019335"/>
    </source>
</evidence>
<dbReference type="AlphaFoldDB" id="W7TUG8"/>
<keyword evidence="1" id="KW-0812">Transmembrane</keyword>
<sequence length="173" mass="19319">MHRMSSTSARAHSSTFSAGSFFGQGRDAKKRVNKLFAIHAGIMFTLGLLSALFPEVLVYLLHHSSDGFHSRHEGGTARVAFVTMRVFGCFLLAQAYLLFVLRGGTDGNMRRAAVQSYFVAFGLTTLALARAQLTEDMPVRLSNWLVILSFFALTMAYAWFSFFERISVYELGR</sequence>
<dbReference type="EMBL" id="AZIL01000517">
    <property type="protein sequence ID" value="EWM27158.1"/>
    <property type="molecule type" value="Genomic_DNA"/>
</dbReference>